<dbReference type="RefSeq" id="WP_208609705.1">
    <property type="nucleotide sequence ID" value="NZ_FQXS01000002.1"/>
</dbReference>
<dbReference type="STRING" id="1121409.SAMN02745124_00643"/>
<name>A0A1M5T8Q5_9BACT</name>
<dbReference type="PANTHER" id="PTHR43275:SF1">
    <property type="entry name" value="D-MALATE DEHYDROGENASE [DECARBOXYLATING]"/>
    <property type="match status" value="1"/>
</dbReference>
<gene>
    <name evidence="11" type="ORF">SAMN02745124_00643</name>
</gene>
<keyword evidence="12" id="KW-1185">Reference proteome</keyword>
<evidence type="ECO:0000259" key="10">
    <source>
        <dbReference type="SMART" id="SM01329"/>
    </source>
</evidence>
<dbReference type="GO" id="GO:0046553">
    <property type="term" value="F:D-malate dehydrogenase (decarboxylating) (NAD+) activity"/>
    <property type="evidence" value="ECO:0007669"/>
    <property type="project" value="UniProtKB-EC"/>
</dbReference>
<evidence type="ECO:0000256" key="8">
    <source>
        <dbReference type="ARBA" id="ARBA00023211"/>
    </source>
</evidence>
<dbReference type="EMBL" id="FQXS01000002">
    <property type="protein sequence ID" value="SHH46743.1"/>
    <property type="molecule type" value="Genomic_DNA"/>
</dbReference>
<evidence type="ECO:0000313" key="11">
    <source>
        <dbReference type="EMBL" id="SHH46743.1"/>
    </source>
</evidence>
<dbReference type="Pfam" id="PF00180">
    <property type="entry name" value="Iso_dh"/>
    <property type="match status" value="1"/>
</dbReference>
<dbReference type="AlphaFoldDB" id="A0A1M5T8Q5"/>
<comment type="cofactor">
    <cofactor evidence="2">
        <name>Mg(2+)</name>
        <dbReference type="ChEBI" id="CHEBI:18420"/>
    </cofactor>
</comment>
<keyword evidence="8" id="KW-0464">Manganese</keyword>
<evidence type="ECO:0000313" key="12">
    <source>
        <dbReference type="Proteomes" id="UP000184139"/>
    </source>
</evidence>
<accession>A0A1M5T8Q5</accession>
<evidence type="ECO:0000256" key="2">
    <source>
        <dbReference type="ARBA" id="ARBA00001946"/>
    </source>
</evidence>
<dbReference type="Proteomes" id="UP000184139">
    <property type="component" value="Unassembled WGS sequence"/>
</dbReference>
<evidence type="ECO:0000256" key="9">
    <source>
        <dbReference type="ARBA" id="ARBA00049301"/>
    </source>
</evidence>
<evidence type="ECO:0000256" key="6">
    <source>
        <dbReference type="ARBA" id="ARBA00023002"/>
    </source>
</evidence>
<dbReference type="PROSITE" id="PS00470">
    <property type="entry name" value="IDH_IMDH"/>
    <property type="match status" value="1"/>
</dbReference>
<dbReference type="Gene3D" id="3.40.718.10">
    <property type="entry name" value="Isopropylmalate Dehydrogenase"/>
    <property type="match status" value="1"/>
</dbReference>
<keyword evidence="7" id="KW-0520">NAD</keyword>
<dbReference type="InterPro" id="IPR024084">
    <property type="entry name" value="IsoPropMal-DH-like_dom"/>
</dbReference>
<dbReference type="SUPFAM" id="SSF53659">
    <property type="entry name" value="Isocitrate/Isopropylmalate dehydrogenase-like"/>
    <property type="match status" value="1"/>
</dbReference>
<evidence type="ECO:0000256" key="5">
    <source>
        <dbReference type="ARBA" id="ARBA00022723"/>
    </source>
</evidence>
<comment type="catalytic activity">
    <reaction evidence="9">
        <text>(R)-malate + NAD(+) = pyruvate + CO2 + NADH</text>
        <dbReference type="Rhea" id="RHEA:18365"/>
        <dbReference type="ChEBI" id="CHEBI:15361"/>
        <dbReference type="ChEBI" id="CHEBI:15588"/>
        <dbReference type="ChEBI" id="CHEBI:16526"/>
        <dbReference type="ChEBI" id="CHEBI:57540"/>
        <dbReference type="ChEBI" id="CHEBI:57945"/>
        <dbReference type="EC" id="1.1.1.83"/>
    </reaction>
</comment>
<dbReference type="EC" id="1.1.1.83" evidence="4"/>
<feature type="domain" description="Isopropylmalate dehydrogenase-like" evidence="10">
    <location>
        <begin position="4"/>
        <end position="346"/>
    </location>
</feature>
<dbReference type="InterPro" id="IPR011829">
    <property type="entry name" value="TTC_DH"/>
</dbReference>
<dbReference type="GO" id="GO:0051287">
    <property type="term" value="F:NAD binding"/>
    <property type="evidence" value="ECO:0007669"/>
    <property type="project" value="InterPro"/>
</dbReference>
<proteinExistence type="inferred from homology"/>
<dbReference type="GO" id="GO:0000287">
    <property type="term" value="F:magnesium ion binding"/>
    <property type="evidence" value="ECO:0007669"/>
    <property type="project" value="InterPro"/>
</dbReference>
<evidence type="ECO:0000256" key="4">
    <source>
        <dbReference type="ARBA" id="ARBA00013126"/>
    </source>
</evidence>
<dbReference type="PANTHER" id="PTHR43275">
    <property type="entry name" value="D-MALATE DEHYDROGENASE [DECARBOXYLATING]"/>
    <property type="match status" value="1"/>
</dbReference>
<sequence>MDYQIALIPGDGIGREVIPAGVKVLEVLAKEFQFGLQLTEFPFSCAYYRQHGEMMPADGLEQLRPFQAILLGAVGAPNVADHVSLWGLLLPIRRQFEQYVNLRPVRLLNGISSPLAGRTAADIDFLVVRENTEGEYSDIGGRLFTGTDREVVVQESVFTRKGVDRVIRFACETAMNRPARHLTSATKSNGIRFTMPYWDERFRAVTADYPDLRCDQFHIDILTAHFVQHPDWFDVVVGSNLFGDILSDLGPAVAGGIGVAPSANLNVEREFPSMFEPVHGSAPDIAGQGVANPIATFWSIQMMLDFLGEAPAGAALMAAVEKVTGDGFLTRDLGGSETTDSFTERVIGSLS</sequence>
<reference evidence="11 12" key="1">
    <citation type="submission" date="2016-11" db="EMBL/GenBank/DDBJ databases">
        <authorList>
            <person name="Jaros S."/>
            <person name="Januszkiewicz K."/>
            <person name="Wedrychowicz H."/>
        </authorList>
    </citation>
    <scope>NUCLEOTIDE SEQUENCE [LARGE SCALE GENOMIC DNA]</scope>
    <source>
        <strain evidence="11 12">DSM 9705</strain>
    </source>
</reference>
<evidence type="ECO:0000256" key="7">
    <source>
        <dbReference type="ARBA" id="ARBA00023027"/>
    </source>
</evidence>
<organism evidence="11 12">
    <name type="scientific">Desulfofustis glycolicus DSM 9705</name>
    <dbReference type="NCBI Taxonomy" id="1121409"/>
    <lineage>
        <taxon>Bacteria</taxon>
        <taxon>Pseudomonadati</taxon>
        <taxon>Thermodesulfobacteriota</taxon>
        <taxon>Desulfobulbia</taxon>
        <taxon>Desulfobulbales</taxon>
        <taxon>Desulfocapsaceae</taxon>
        <taxon>Desulfofustis</taxon>
    </lineage>
</organism>
<dbReference type="SMART" id="SM01329">
    <property type="entry name" value="Iso_dh"/>
    <property type="match status" value="1"/>
</dbReference>
<keyword evidence="5" id="KW-0479">Metal-binding</keyword>
<dbReference type="NCBIfam" id="TIGR02089">
    <property type="entry name" value="TTC"/>
    <property type="match status" value="1"/>
</dbReference>
<dbReference type="InterPro" id="IPR019818">
    <property type="entry name" value="IsoCit/isopropylmalate_DH_CS"/>
</dbReference>
<comment type="cofactor">
    <cofactor evidence="1">
        <name>Mn(2+)</name>
        <dbReference type="ChEBI" id="CHEBI:29035"/>
    </cofactor>
</comment>
<keyword evidence="6" id="KW-0560">Oxidoreductase</keyword>
<evidence type="ECO:0000256" key="1">
    <source>
        <dbReference type="ARBA" id="ARBA00001936"/>
    </source>
</evidence>
<protein>
    <recommendedName>
        <fullName evidence="4">D-malate dehydrogenase (decarboxylating)</fullName>
        <ecNumber evidence="4">1.1.1.83</ecNumber>
    </recommendedName>
</protein>
<dbReference type="InterPro" id="IPR050501">
    <property type="entry name" value="ICDH/IPMDH"/>
</dbReference>
<evidence type="ECO:0000256" key="3">
    <source>
        <dbReference type="ARBA" id="ARBA00007769"/>
    </source>
</evidence>
<comment type="similarity">
    <text evidence="3">Belongs to the isocitrate and isopropylmalate dehydrogenases family.</text>
</comment>
<dbReference type="NCBIfam" id="NF006048">
    <property type="entry name" value="PRK08194.1"/>
    <property type="match status" value="1"/>
</dbReference>